<dbReference type="PANTHER" id="PTHR43477">
    <property type="entry name" value="DIHYDROANTICAPSIN 7-DEHYDROGENASE"/>
    <property type="match status" value="1"/>
</dbReference>
<evidence type="ECO:0000256" key="1">
    <source>
        <dbReference type="ARBA" id="ARBA00006484"/>
    </source>
</evidence>
<evidence type="ECO:0000313" key="4">
    <source>
        <dbReference type="Proteomes" id="UP000671914"/>
    </source>
</evidence>
<accession>A0A975IPT2</accession>
<dbReference type="Proteomes" id="UP000671914">
    <property type="component" value="Chromosome"/>
</dbReference>
<dbReference type="InterPro" id="IPR002347">
    <property type="entry name" value="SDR_fam"/>
</dbReference>
<evidence type="ECO:0000256" key="2">
    <source>
        <dbReference type="ARBA" id="ARBA00023002"/>
    </source>
</evidence>
<proteinExistence type="inferred from homology"/>
<dbReference type="PANTHER" id="PTHR43477:SF1">
    <property type="entry name" value="DIHYDROANTICAPSIN 7-DEHYDROGENASE"/>
    <property type="match status" value="1"/>
</dbReference>
<dbReference type="KEGG" id="aarc:G127AT_06990"/>
<dbReference type="AlphaFoldDB" id="A0A975IPT2"/>
<evidence type="ECO:0000313" key="3">
    <source>
        <dbReference type="EMBL" id="QTX05930.1"/>
    </source>
</evidence>
<organism evidence="3 4">
    <name type="scientific">Agromyces archimandritae</name>
    <dbReference type="NCBI Taxonomy" id="2781962"/>
    <lineage>
        <taxon>Bacteria</taxon>
        <taxon>Bacillati</taxon>
        <taxon>Actinomycetota</taxon>
        <taxon>Actinomycetes</taxon>
        <taxon>Micrococcales</taxon>
        <taxon>Microbacteriaceae</taxon>
        <taxon>Agromyces</taxon>
    </lineage>
</organism>
<dbReference type="InterPro" id="IPR051122">
    <property type="entry name" value="SDR_DHRS6-like"/>
</dbReference>
<keyword evidence="4" id="KW-1185">Reference proteome</keyword>
<keyword evidence="2" id="KW-0560">Oxidoreductase</keyword>
<reference evidence="3" key="1">
    <citation type="submission" date="2021-03" db="EMBL/GenBank/DDBJ databases">
        <title>Agromyces archimandritus sp. nov., isolated from the cockroach Archimandrita tessellata.</title>
        <authorList>
            <person name="Guzman J."/>
            <person name="Ortuzar M."/>
            <person name="Poehlein A."/>
            <person name="Daniel R."/>
            <person name="Trujillo M."/>
            <person name="Vilcinskas A."/>
        </authorList>
    </citation>
    <scope>NUCLEOTIDE SEQUENCE</scope>
    <source>
        <strain evidence="3">G127AT</strain>
    </source>
</reference>
<name>A0A975IPT2_9MICO</name>
<dbReference type="PRINTS" id="PR00081">
    <property type="entry name" value="GDHRDH"/>
</dbReference>
<comment type="similarity">
    <text evidence="1">Belongs to the short-chain dehydrogenases/reductases (SDR) family.</text>
</comment>
<dbReference type="EMBL" id="CP071696">
    <property type="protein sequence ID" value="QTX05930.1"/>
    <property type="molecule type" value="Genomic_DNA"/>
</dbReference>
<dbReference type="SUPFAM" id="SSF51735">
    <property type="entry name" value="NAD(P)-binding Rossmann-fold domains"/>
    <property type="match status" value="1"/>
</dbReference>
<dbReference type="Pfam" id="PF00106">
    <property type="entry name" value="adh_short"/>
    <property type="match status" value="1"/>
</dbReference>
<dbReference type="Gene3D" id="3.40.50.720">
    <property type="entry name" value="NAD(P)-binding Rossmann-like Domain"/>
    <property type="match status" value="1"/>
</dbReference>
<dbReference type="RefSeq" id="WP_210901380.1">
    <property type="nucleotide sequence ID" value="NZ_CP071696.1"/>
</dbReference>
<protein>
    <submittedName>
        <fullName evidence="3">SDR family NAD(P)-dependent oxidoreductase</fullName>
    </submittedName>
</protein>
<sequence length="241" mass="23877">MPEAGETGTAGAGADAVSTAPAGRATASGAAGRTVLIGGGTSASGLAVARALVDAGATVITVGSRQDRLDAAAAEIPGLLVQRCDLGDDRAVLELVMDVHARVGDIDGLVSLVGGWRGGGGIPGQTEEDFRFLETSFTALRLTSRFFWDDLVSSDAGRVAIVSSTSVPHPTAGGANYAAVKAASESWMASLADGFAKQSPDAAAVTYRVRSLAGLEGALAASIAGLWGADAPANGAVVPLG</sequence>
<gene>
    <name evidence="3" type="ORF">G127AT_06990</name>
</gene>
<dbReference type="GO" id="GO:0016491">
    <property type="term" value="F:oxidoreductase activity"/>
    <property type="evidence" value="ECO:0007669"/>
    <property type="project" value="UniProtKB-KW"/>
</dbReference>
<dbReference type="InterPro" id="IPR036291">
    <property type="entry name" value="NAD(P)-bd_dom_sf"/>
</dbReference>